<dbReference type="Gene3D" id="3.40.50.720">
    <property type="entry name" value="NAD(P)-binding Rossmann-like Domain"/>
    <property type="match status" value="1"/>
</dbReference>
<evidence type="ECO:0000256" key="1">
    <source>
        <dbReference type="ARBA" id="ARBA00006484"/>
    </source>
</evidence>
<dbReference type="PANTHER" id="PTHR43180:SF63">
    <property type="entry name" value="DEHYDROGENASE_REDUCTASE FAMILY PROTEIN, PUTATIVE (AFU_ORTHOLOGUE AFUA_6G03520)-RELATED"/>
    <property type="match status" value="1"/>
</dbReference>
<accession>A0A4P7MWW2</accession>
<evidence type="ECO:0000313" key="6">
    <source>
        <dbReference type="Proteomes" id="UP000294847"/>
    </source>
</evidence>
<keyword evidence="2" id="KW-0521">NADP</keyword>
<dbReference type="PRINTS" id="PR00080">
    <property type="entry name" value="SDRFAMILY"/>
</dbReference>
<comment type="similarity">
    <text evidence="1 4">Belongs to the short-chain dehydrogenases/reductases (SDR) family.</text>
</comment>
<dbReference type="FunFam" id="3.40.50.720:FF:000084">
    <property type="entry name" value="Short-chain dehydrogenase reductase"/>
    <property type="match status" value="1"/>
</dbReference>
<reference evidence="5 6" key="1">
    <citation type="journal article" date="2019" name="Mol. Biol. Evol.">
        <title>Blast fungal genomes show frequent chromosomal changes, gene gains and losses, and effector gene turnover.</title>
        <authorList>
            <person name="Gomez Luciano L.B."/>
            <person name="Jason Tsai I."/>
            <person name="Chuma I."/>
            <person name="Tosa Y."/>
            <person name="Chen Y.H."/>
            <person name="Li J.Y."/>
            <person name="Li M.Y."/>
            <person name="Jade Lu M.Y."/>
            <person name="Nakayashiki H."/>
            <person name="Li W.H."/>
        </authorList>
    </citation>
    <scope>NUCLEOTIDE SEQUENCE [LARGE SCALE GENOMIC DNA]</scope>
    <source>
        <strain evidence="5">MZ5-1-6</strain>
    </source>
</reference>
<dbReference type="Pfam" id="PF00106">
    <property type="entry name" value="adh_short"/>
    <property type="match status" value="1"/>
</dbReference>
<sequence length="312" mass="32836">NLCTSLNNSALSPTVDHTPNFQVLQLSSHGQTEPGASMVSKSGIDMTGRVFSITGGASGIGLATAQLLARNGAAAIWIADVQSELFDKVRKKLNDINQNTKIYLDKVDVGNSAEVDQWVQRIVAESGGLHGAANVAGVAATYRHTDGEQPSTLEMDDDEWRRVFRVNADGVMYCTRAQVRAMVKMDKGSNPAIVNVSSLAATKASATLLAYAASKAACAHFTQCVAKDLAGRGLRINSVLPGGVWTPMVMKAIGISPDSADDADPVEVAAQAQNAGCILPEEAAEAIVWLLSENCLQLNGIAVPIGEMDVSR</sequence>
<organism evidence="5 6">
    <name type="scientific">Pyricularia oryzae</name>
    <name type="common">Rice blast fungus</name>
    <name type="synonym">Magnaporthe oryzae</name>
    <dbReference type="NCBI Taxonomy" id="318829"/>
    <lineage>
        <taxon>Eukaryota</taxon>
        <taxon>Fungi</taxon>
        <taxon>Dikarya</taxon>
        <taxon>Ascomycota</taxon>
        <taxon>Pezizomycotina</taxon>
        <taxon>Sordariomycetes</taxon>
        <taxon>Sordariomycetidae</taxon>
        <taxon>Magnaporthales</taxon>
        <taxon>Pyriculariaceae</taxon>
        <taxon>Pyricularia</taxon>
    </lineage>
</organism>
<dbReference type="SUPFAM" id="SSF51735">
    <property type="entry name" value="NAD(P)-binding Rossmann-fold domains"/>
    <property type="match status" value="1"/>
</dbReference>
<dbReference type="InterPro" id="IPR036291">
    <property type="entry name" value="NAD(P)-bd_dom_sf"/>
</dbReference>
<name>A0A4P7MWW2_PYROR</name>
<dbReference type="AlphaFoldDB" id="A0A4P7MWW2"/>
<dbReference type="InterPro" id="IPR002347">
    <property type="entry name" value="SDR_fam"/>
</dbReference>
<feature type="non-terminal residue" evidence="5">
    <location>
        <position position="1"/>
    </location>
</feature>
<gene>
    <name evidence="5" type="ORF">PoMZ_09380</name>
</gene>
<evidence type="ECO:0000256" key="3">
    <source>
        <dbReference type="ARBA" id="ARBA00023002"/>
    </source>
</evidence>
<evidence type="ECO:0000256" key="4">
    <source>
        <dbReference type="RuleBase" id="RU000363"/>
    </source>
</evidence>
<proteinExistence type="inferred from homology"/>
<evidence type="ECO:0000313" key="5">
    <source>
        <dbReference type="EMBL" id="QBZ53691.1"/>
    </source>
</evidence>
<dbReference type="GO" id="GO:0016491">
    <property type="term" value="F:oxidoreductase activity"/>
    <property type="evidence" value="ECO:0007669"/>
    <property type="project" value="UniProtKB-KW"/>
</dbReference>
<dbReference type="PRINTS" id="PR00081">
    <property type="entry name" value="GDHRDH"/>
</dbReference>
<dbReference type="PANTHER" id="PTHR43180">
    <property type="entry name" value="3-OXOACYL-(ACYL-CARRIER-PROTEIN) REDUCTASE (AFU_ORTHOLOGUE AFUA_6G11210)"/>
    <property type="match status" value="1"/>
</dbReference>
<dbReference type="EMBL" id="CP034204">
    <property type="protein sequence ID" value="QBZ53691.1"/>
    <property type="molecule type" value="Genomic_DNA"/>
</dbReference>
<dbReference type="CDD" id="cd05233">
    <property type="entry name" value="SDR_c"/>
    <property type="match status" value="1"/>
</dbReference>
<keyword evidence="3" id="KW-0560">Oxidoreductase</keyword>
<protein>
    <submittedName>
        <fullName evidence="5">Uncharacterized protein</fullName>
    </submittedName>
</protein>
<evidence type="ECO:0000256" key="2">
    <source>
        <dbReference type="ARBA" id="ARBA00022857"/>
    </source>
</evidence>
<dbReference type="Proteomes" id="UP000294847">
    <property type="component" value="Chromosome 1"/>
</dbReference>